<organism evidence="1 2">
    <name type="scientific">Methanosalsum natronophilum</name>
    <dbReference type="NCBI Taxonomy" id="768733"/>
    <lineage>
        <taxon>Archaea</taxon>
        <taxon>Methanobacteriati</taxon>
        <taxon>Methanobacteriota</taxon>
        <taxon>Stenosarchaea group</taxon>
        <taxon>Methanomicrobia</taxon>
        <taxon>Methanosarcinales</taxon>
        <taxon>Methanosarcinaceae</taxon>
        <taxon>Methanosalsum</taxon>
    </lineage>
</organism>
<dbReference type="GO" id="GO:0016740">
    <property type="term" value="F:transferase activity"/>
    <property type="evidence" value="ECO:0007669"/>
    <property type="project" value="UniProtKB-KW"/>
</dbReference>
<dbReference type="AlphaFoldDB" id="A0A3R7XI69"/>
<feature type="non-terminal residue" evidence="1">
    <location>
        <position position="1"/>
    </location>
</feature>
<proteinExistence type="predicted"/>
<dbReference type="Proteomes" id="UP000284763">
    <property type="component" value="Unassembled WGS sequence"/>
</dbReference>
<comment type="caution">
    <text evidence="1">The sequence shown here is derived from an EMBL/GenBank/DDBJ whole genome shotgun (WGS) entry which is preliminary data.</text>
</comment>
<evidence type="ECO:0000313" key="1">
    <source>
        <dbReference type="EMBL" id="RQD85437.1"/>
    </source>
</evidence>
<dbReference type="EMBL" id="QZAB01000299">
    <property type="protein sequence ID" value="RQD85437.1"/>
    <property type="molecule type" value="Genomic_DNA"/>
</dbReference>
<keyword evidence="1" id="KW-0808">Transferase</keyword>
<accession>A0A3R7XI69</accession>
<name>A0A3R7XI69_9EURY</name>
<dbReference type="InterPro" id="IPR029044">
    <property type="entry name" value="Nucleotide-diphossugar_trans"/>
</dbReference>
<reference evidence="1 2" key="1">
    <citation type="submission" date="2018-08" db="EMBL/GenBank/DDBJ databases">
        <title>The metabolism and importance of syntrophic acetate oxidation coupled to methane or sulfide production in haloalkaline environments.</title>
        <authorList>
            <person name="Timmers P.H.A."/>
            <person name="Vavourakis C.D."/>
            <person name="Sorokin D.Y."/>
            <person name="Sinninghe Damste J.S."/>
            <person name="Muyzer G."/>
            <person name="Stams A.J.M."/>
            <person name="Plugge C.M."/>
        </authorList>
    </citation>
    <scope>NUCLEOTIDE SEQUENCE [LARGE SCALE GENOMIC DNA]</scope>
    <source>
        <strain evidence="1">MSAO_Arc3</strain>
    </source>
</reference>
<dbReference type="Gene3D" id="3.90.550.10">
    <property type="entry name" value="Spore Coat Polysaccharide Biosynthesis Protein SpsA, Chain A"/>
    <property type="match status" value="1"/>
</dbReference>
<protein>
    <submittedName>
        <fullName evidence="1">Nucleotidyltransferase</fullName>
    </submittedName>
</protein>
<dbReference type="SUPFAM" id="SSF53448">
    <property type="entry name" value="Nucleotide-diphospho-sugar transferases"/>
    <property type="match status" value="1"/>
</dbReference>
<sequence length="155" mass="17723">LSPLSLKTKERIEEIYGERIKVIVTPGTNYVTDMVHAVKQSNILDPVLIVMYDLAMITPDIIEFVIEEYNKCEKPSMSVHVPLSIFKDVESKPETVFNRNGRFISPAGINVMDGKDIDREQEDCNLIIDRKELAYNLNTVYDLDVCERIMATRKG</sequence>
<evidence type="ECO:0000313" key="2">
    <source>
        <dbReference type="Proteomes" id="UP000284763"/>
    </source>
</evidence>
<gene>
    <name evidence="1" type="ORF">D5R95_04595</name>
</gene>